<evidence type="ECO:0000313" key="10">
    <source>
        <dbReference type="Proteomes" id="UP000287701"/>
    </source>
</evidence>
<evidence type="ECO:0000256" key="5">
    <source>
        <dbReference type="ARBA" id="ARBA00023136"/>
    </source>
</evidence>
<dbReference type="RefSeq" id="WP_128501789.1">
    <property type="nucleotide sequence ID" value="NZ_CP035107.1"/>
</dbReference>
<keyword evidence="4 6" id="KW-1133">Transmembrane helix</keyword>
<evidence type="ECO:0000259" key="7">
    <source>
        <dbReference type="Pfam" id="PF02687"/>
    </source>
</evidence>
<feature type="transmembrane region" description="Helical" evidence="6">
    <location>
        <begin position="688"/>
        <end position="712"/>
    </location>
</feature>
<feature type="transmembrane region" description="Helical" evidence="6">
    <location>
        <begin position="21"/>
        <end position="41"/>
    </location>
</feature>
<dbReference type="InterPro" id="IPR025857">
    <property type="entry name" value="MacB_PCD"/>
</dbReference>
<evidence type="ECO:0000256" key="2">
    <source>
        <dbReference type="ARBA" id="ARBA00022475"/>
    </source>
</evidence>
<protein>
    <submittedName>
        <fullName evidence="9">ABC transporter permease</fullName>
    </submittedName>
</protein>
<feature type="domain" description="MacB-like periplasmic core" evidence="8">
    <location>
        <begin position="20"/>
        <end position="233"/>
    </location>
</feature>
<evidence type="ECO:0000256" key="1">
    <source>
        <dbReference type="ARBA" id="ARBA00004651"/>
    </source>
</evidence>
<dbReference type="Pfam" id="PF02687">
    <property type="entry name" value="FtsX"/>
    <property type="match status" value="2"/>
</dbReference>
<dbReference type="InterPro" id="IPR050250">
    <property type="entry name" value="Macrolide_Exporter_MacB"/>
</dbReference>
<feature type="transmembrane region" description="Helical" evidence="6">
    <location>
        <begin position="740"/>
        <end position="759"/>
    </location>
</feature>
<feature type="transmembrane region" description="Helical" evidence="6">
    <location>
        <begin position="431"/>
        <end position="453"/>
    </location>
</feature>
<keyword evidence="2" id="KW-1003">Cell membrane</keyword>
<feature type="domain" description="ABC3 transporter permease C-terminal" evidence="7">
    <location>
        <begin position="303"/>
        <end position="414"/>
    </location>
</feature>
<evidence type="ECO:0000256" key="6">
    <source>
        <dbReference type="SAM" id="Phobius"/>
    </source>
</evidence>
<dbReference type="Pfam" id="PF12704">
    <property type="entry name" value="MacB_PCD"/>
    <property type="match status" value="2"/>
</dbReference>
<dbReference type="GO" id="GO:0022857">
    <property type="term" value="F:transmembrane transporter activity"/>
    <property type="evidence" value="ECO:0007669"/>
    <property type="project" value="TreeGrafter"/>
</dbReference>
<comment type="subcellular location">
    <subcellularLocation>
        <location evidence="1">Cell membrane</location>
        <topology evidence="1">Multi-pass membrane protein</topology>
    </subcellularLocation>
</comment>
<evidence type="ECO:0000256" key="4">
    <source>
        <dbReference type="ARBA" id="ARBA00022989"/>
    </source>
</evidence>
<sequence length="811" mass="92766">MLRNWLKIAFRNYKKNALTTFINVFGLTVGLVGFLLIIFYWNHENSFEEWNPERENVYQIEIQQNKNDIWAITSYPLMLESNAKIPEIGDFALIQAIDNFNLYYGDKKAMNVNSTSVSNDFFKLFPYKIIAGSTQNGVEKDKIFLEKKVAQQLFGDDYANAIGKEIKLFNQFPAIVAAVYELPEGNTEYAYNAISYSTQLDRDKERWGNFNYKGFFKIKPGSNIKNIEKQMTDILFTNMIEKEAQKEGITTEQVLEALGAEKQDIAVYLTRLDKAHLDSKGKIFGTKDNINLKKNLQILIGLCILILVLSAINFINLKTAQASQRAKEVGVRKALGSSRLLLISQFVFETFILCLISLLLAIAITEYLLPIYAQFLGKEIQLDYVKTLAYAFAIIIGMSLLAGIIPAIYLANFKPINTLKGNFSRSKNGIWLRNGILVLQLVISGFFIINSLLVNQQVNYLMNKDLGFQGDQIVMIDFKDFSQNNALRYQTTKAELLKIKGVEDVTFSRQRPGKPTRGISSVEYNFKNQEKSINAEQGAVDYNFFKFYDIKFVAGKDFNPQIASDTASGLIVNQAFVREMELNDKDAIGKKIDGYGIEHKIIGVVEDYHFHNATEEIKPIFHNYYNRTWMRNDMPYLAVKINQNDVAGTLKKIENFWSQIDPENDFSYTFLNEDYAETFTKIEQQRTLFSILNFMVLLISLLGLFGLSALLVEQKMKNIAIRKTLGASDKTLVWELTRPFIIISLLASFISIPLSYWFITKWLQDYAYRISIGVLPFLVGVFSLLILALVVTGIKAYRATQRDLVKYLKYE</sequence>
<feature type="transmembrane region" description="Helical" evidence="6">
    <location>
        <begin position="771"/>
        <end position="794"/>
    </location>
</feature>
<name>A0A410JTI4_ORNRH</name>
<feature type="domain" description="MacB-like periplasmic core" evidence="8">
    <location>
        <begin position="441"/>
        <end position="608"/>
    </location>
</feature>
<dbReference type="GO" id="GO:0005886">
    <property type="term" value="C:plasma membrane"/>
    <property type="evidence" value="ECO:0007669"/>
    <property type="project" value="UniProtKB-SubCell"/>
</dbReference>
<organism evidence="9 10">
    <name type="scientific">Ornithobacterium rhinotracheale</name>
    <dbReference type="NCBI Taxonomy" id="28251"/>
    <lineage>
        <taxon>Bacteria</taxon>
        <taxon>Pseudomonadati</taxon>
        <taxon>Bacteroidota</taxon>
        <taxon>Flavobacteriia</taxon>
        <taxon>Flavobacteriales</taxon>
        <taxon>Weeksellaceae</taxon>
        <taxon>Ornithobacterium</taxon>
    </lineage>
</organism>
<gene>
    <name evidence="9" type="ORF">EQP59_08385</name>
</gene>
<feature type="transmembrane region" description="Helical" evidence="6">
    <location>
        <begin position="388"/>
        <end position="410"/>
    </location>
</feature>
<feature type="transmembrane region" description="Helical" evidence="6">
    <location>
        <begin position="298"/>
        <end position="319"/>
    </location>
</feature>
<dbReference type="PANTHER" id="PTHR30572:SF18">
    <property type="entry name" value="ABC-TYPE MACROLIDE FAMILY EXPORT SYSTEM PERMEASE COMPONENT 2"/>
    <property type="match status" value="1"/>
</dbReference>
<dbReference type="OrthoDB" id="8740261at2"/>
<dbReference type="Proteomes" id="UP000287701">
    <property type="component" value="Chromosome"/>
</dbReference>
<dbReference type="PANTHER" id="PTHR30572">
    <property type="entry name" value="MEMBRANE COMPONENT OF TRANSPORTER-RELATED"/>
    <property type="match status" value="1"/>
</dbReference>
<keyword evidence="5 6" id="KW-0472">Membrane</keyword>
<accession>A0A410JTI4</accession>
<evidence type="ECO:0000313" key="9">
    <source>
        <dbReference type="EMBL" id="QAR31355.1"/>
    </source>
</evidence>
<feature type="domain" description="ABC3 transporter permease C-terminal" evidence="7">
    <location>
        <begin position="691"/>
        <end position="801"/>
    </location>
</feature>
<feature type="transmembrane region" description="Helical" evidence="6">
    <location>
        <begin position="340"/>
        <end position="368"/>
    </location>
</feature>
<dbReference type="EMBL" id="CP035107">
    <property type="protein sequence ID" value="QAR31355.1"/>
    <property type="molecule type" value="Genomic_DNA"/>
</dbReference>
<evidence type="ECO:0000256" key="3">
    <source>
        <dbReference type="ARBA" id="ARBA00022692"/>
    </source>
</evidence>
<dbReference type="InterPro" id="IPR003838">
    <property type="entry name" value="ABC3_permease_C"/>
</dbReference>
<reference evidence="9 10" key="1">
    <citation type="submission" date="2019-01" db="EMBL/GenBank/DDBJ databases">
        <title>Whole Genome of Ornithobacterium rhinotracheale FARPER-174b.</title>
        <authorList>
            <person name="Tataje-Lavanda L.A."/>
            <person name="Montalvan A."/>
            <person name="Montesinos R."/>
            <person name="Zimic M."/>
            <person name="Fernandez-Sanchez M."/>
            <person name="Fernandez-Diaz M."/>
        </authorList>
    </citation>
    <scope>NUCLEOTIDE SEQUENCE [LARGE SCALE GENOMIC DNA]</scope>
    <source>
        <strain evidence="9 10">FARPER-174b</strain>
    </source>
</reference>
<keyword evidence="3 6" id="KW-0812">Transmembrane</keyword>
<dbReference type="AlphaFoldDB" id="A0A410JTI4"/>
<evidence type="ECO:0000259" key="8">
    <source>
        <dbReference type="Pfam" id="PF12704"/>
    </source>
</evidence>
<proteinExistence type="predicted"/>